<dbReference type="PROSITE" id="PS00217">
    <property type="entry name" value="SUGAR_TRANSPORT_2"/>
    <property type="match status" value="1"/>
</dbReference>
<feature type="transmembrane region" description="Helical" evidence="17">
    <location>
        <begin position="1749"/>
        <end position="1769"/>
    </location>
</feature>
<evidence type="ECO:0000256" key="12">
    <source>
        <dbReference type="ARBA" id="ARBA00023015"/>
    </source>
</evidence>
<evidence type="ECO:0000313" key="22">
    <source>
        <dbReference type="Proteomes" id="UP000769157"/>
    </source>
</evidence>
<gene>
    <name evidence="21" type="ORF">OGAPHI_006715</name>
</gene>
<dbReference type="SUPFAM" id="SSF82708">
    <property type="entry name" value="R3H domain"/>
    <property type="match status" value="1"/>
</dbReference>
<dbReference type="CDD" id="cd16982">
    <property type="entry name" value="CID_Pcf11"/>
    <property type="match status" value="1"/>
</dbReference>
<dbReference type="InterPro" id="IPR034078">
    <property type="entry name" value="NFX1_fam"/>
</dbReference>
<feature type="transmembrane region" description="Helical" evidence="17">
    <location>
        <begin position="1650"/>
        <end position="1674"/>
    </location>
</feature>
<evidence type="ECO:0000256" key="15">
    <source>
        <dbReference type="ARBA" id="ARBA00023242"/>
    </source>
</evidence>
<dbReference type="EMBL" id="JAEUBE010000487">
    <property type="protein sequence ID" value="KAH3661308.1"/>
    <property type="molecule type" value="Genomic_DNA"/>
</dbReference>
<sequence length="1872" mass="208211">MENGSWLFALDRSLESGLVTVRIKWLVNRVDLGQSVFGQGLFENVSGHLNTIVQLSNFLVGLQGIFFNSVKSVAKVVYALDQVLCELLQGKFGNDYYDSLQTLTFNSRPIIESHTQLAQENVEHATEIVKAVEKRISKAIPTQKLFALYLLDSICKVVGSPYTRLFSINLYKTFTQTYSLVDDPTRVRMIKVFKTWKMANPVTGLPLFNDDQLDLIEKFLIKATANNKIEEPLSKDGLIRDIEDLKKMVGDRLSRGSDQKTRQRYDLLDQLRAIISQPTQIPIQQLEVVRKQLSGIREDEYRRLQQQQPPVQLPNIPQLPASLPQIPSVPAAPVSAPKSAATPAIFSTPELQKLLGLNPAKTATPSPPAPQPVQPVTNSAGFIMLSIDLNQTLLNSHTPTPDEISLIYSSKPNQCSNCAKRFSNTPDGLIARQQHLDWHFRTNKKLKDTGKQLYNRAWYLNDPKWIEFKEDEIVGYSSDTLEANKVTTKEVLTEDDLNKQTVAIPEDSDNETVCGICREKLVGVFDDELGEWIWRNAVLKKGKVYHYSCWLPKQYTCWCGKVINPPENEFEPHSCGQTCNSPLPNCVHGCSLPCHPGPHIKKCTAMGPVIKCNCGSSEQQLPCVITPYKTGWSCGRPCEDIMPCNLHKCERNCHTGLCGPCEKPITARCFCGRHTAELKCHERAPEQSQTPDSSWIGSFQCDEICDDLLDCGNHRCTDLCHVKTLAGHKCTRSPKLLTHCPCGKHRLEQLAPARASCLDPVATCGEICGKTLECGHTCYWPCHEGECSPCFATVDAKCRCNYTQYTIACKLAQQGYVPECNHKCQALMSCRRHRCFEICCEYEPVAAVRERQRLKGIRKNVIDSRTATDQMSIEAVHLCTKECGKLLSCGLHRCQMTCHLGPCRPCLESSSVDLVCHCGQTVVPAPVRCGTKLPVCLNQCQRPTKCGHRPELHNCHEDDKDCPRCTERMPKKCKCSKAIEIQNSMCYQTVVSCGRVCGELLACGVHKCTKVCHVPGDCQTKCTNPCGKTRSCGHPCRQTCHAPAKCNESIPCQGKVTVYCSCKRLSRTLLCSLNPDSLECDEECEREKRNRVLLEALAESPESAIEGDVISRFLLLEKTYSPFVISLYSQQKVWCESIETVLQSLVNRELDRQTYHFRPMKKIQRQFIHELADAYKVYSESQDPEPKRSVFLRLESGSRLPKIGLKEAFFVSNKMKDKEKMKREHAVQIEEHRKLNGAYNAVLVKDAFMGVTAERLEAELPEELSAKWISDSFVIYGDFDEDQLRSFKPDIKDLLVSNNLAMDCVLAKTDTDRTFVYDEESKEEVKVESVAPSMPQPLLVNTDFDCTQELQNDPFDFHSEGQHAEFLRSRGEYRGLPGSDTQSASTHLDTLIHRPSPLVLTLTILASISGFMFGYDTGYISSVLVTIGSDLDGRELLVEEKEWITSGTSLGALIACIFAGFIADTCGRKFTVVLCNVLFVTGALMQLTASKVVNMICGRLVMGLGVGIGSLIAPLYIGELSPAKFRGKMVIINCLAITGGQLVAYGIGAALSNCHGGWRAVIGISLVPSVIQLVAFVFLPDTPRYLISKGDHQRAQQVLHKVYLGCPPELIEASIAEIHQLNSCIPGSSVLDRLKNSSIELFSTPANQRALIIGCGLQAAQQLVGINSLMYFSGTIFKMVGYNNSTAVSCFIAGTNFIFTIVAFSVVDRIGRRNILLISIPLLVCAQLLCALSFFHIDVSVQVASVGLWEFAILLGLVLFVAFYAIGLGNVPWQQAELFPQSVRGVGTSLATATNWTGSVVISACFLTLMQLLSPAGAFVLFALITTGSWIFIYYTYPELGNLQLEEVQNLLKDGFNVEQSIQINKERNAYR</sequence>
<comment type="catalytic activity">
    <reaction evidence="16">
        <text>myo-inositol(out) + H(+)(out) = myo-inositol(in) + H(+)(in)</text>
        <dbReference type="Rhea" id="RHEA:60364"/>
        <dbReference type="ChEBI" id="CHEBI:15378"/>
        <dbReference type="ChEBI" id="CHEBI:17268"/>
    </reaction>
</comment>
<dbReference type="GO" id="GO:0000122">
    <property type="term" value="P:negative regulation of transcription by RNA polymerase II"/>
    <property type="evidence" value="ECO:0007669"/>
    <property type="project" value="TreeGrafter"/>
</dbReference>
<evidence type="ECO:0000256" key="2">
    <source>
        <dbReference type="ARBA" id="ARBA00004141"/>
    </source>
</evidence>
<keyword evidence="12" id="KW-0805">Transcription regulation</keyword>
<dbReference type="InterPro" id="IPR054127">
    <property type="entry name" value="Pcf11_C"/>
</dbReference>
<dbReference type="InterPro" id="IPR008942">
    <property type="entry name" value="ENTH_VHS"/>
</dbReference>
<feature type="transmembrane region" description="Helical" evidence="17">
    <location>
        <begin position="1500"/>
        <end position="1518"/>
    </location>
</feature>
<reference evidence="21" key="1">
    <citation type="journal article" date="2021" name="Open Biol.">
        <title>Shared evolutionary footprints suggest mitochondrial oxidative damage underlies multiple complex I losses in fungi.</title>
        <authorList>
            <person name="Schikora-Tamarit M.A."/>
            <person name="Marcet-Houben M."/>
            <person name="Nosek J."/>
            <person name="Gabaldon T."/>
        </authorList>
    </citation>
    <scope>NUCLEOTIDE SEQUENCE</scope>
    <source>
        <strain evidence="21">CBS6075</strain>
    </source>
</reference>
<dbReference type="SMART" id="SM00438">
    <property type="entry name" value="ZnF_NFX"/>
    <property type="match status" value="9"/>
</dbReference>
<evidence type="ECO:0000259" key="19">
    <source>
        <dbReference type="PROSITE" id="PS51061"/>
    </source>
</evidence>
<dbReference type="InterPro" id="IPR005829">
    <property type="entry name" value="Sugar_transporter_CS"/>
</dbReference>
<dbReference type="CDD" id="cd06008">
    <property type="entry name" value="NF-X1-zinc-finger"/>
    <property type="match status" value="7"/>
</dbReference>
<keyword evidence="11 17" id="KW-1133">Transmembrane helix</keyword>
<evidence type="ECO:0000256" key="8">
    <source>
        <dbReference type="ARBA" id="ARBA00022737"/>
    </source>
</evidence>
<keyword evidence="14" id="KW-0804">Transcription</keyword>
<dbReference type="GO" id="GO:0022857">
    <property type="term" value="F:transmembrane transporter activity"/>
    <property type="evidence" value="ECO:0007669"/>
    <property type="project" value="InterPro"/>
</dbReference>
<dbReference type="InterPro" id="IPR021605">
    <property type="entry name" value="Pcf11_Clp1-ID"/>
</dbReference>
<dbReference type="GO" id="GO:0005849">
    <property type="term" value="C:mRNA cleavage factor complex"/>
    <property type="evidence" value="ECO:0007669"/>
    <property type="project" value="InterPro"/>
</dbReference>
<dbReference type="CDD" id="cd17360">
    <property type="entry name" value="MFS_HMIT_like"/>
    <property type="match status" value="1"/>
</dbReference>
<dbReference type="Pfam" id="PF11526">
    <property type="entry name" value="Pfc11_Clp1_ID"/>
    <property type="match status" value="1"/>
</dbReference>
<dbReference type="InterPro" id="IPR006569">
    <property type="entry name" value="CID_dom"/>
</dbReference>
<dbReference type="InterPro" id="IPR020846">
    <property type="entry name" value="MFS_dom"/>
</dbReference>
<evidence type="ECO:0000256" key="16">
    <source>
        <dbReference type="ARBA" id="ARBA00049119"/>
    </source>
</evidence>
<evidence type="ECO:0000313" key="21">
    <source>
        <dbReference type="EMBL" id="KAH3661308.1"/>
    </source>
</evidence>
<evidence type="ECO:0000256" key="5">
    <source>
        <dbReference type="ARBA" id="ARBA00022448"/>
    </source>
</evidence>
<dbReference type="SMART" id="SM00393">
    <property type="entry name" value="R3H"/>
    <property type="match status" value="1"/>
</dbReference>
<evidence type="ECO:0000256" key="9">
    <source>
        <dbReference type="ARBA" id="ARBA00022771"/>
    </source>
</evidence>
<keyword evidence="5" id="KW-0813">Transport</keyword>
<comment type="similarity">
    <text evidence="4">Belongs to the major facilitator superfamily. Sugar transporter (TC 2.A.1.1) family.</text>
</comment>
<dbReference type="Proteomes" id="UP000769157">
    <property type="component" value="Unassembled WGS sequence"/>
</dbReference>
<comment type="subcellular location">
    <subcellularLocation>
        <location evidence="2">Membrane</location>
        <topology evidence="2">Multi-pass membrane protein</topology>
    </subcellularLocation>
    <subcellularLocation>
        <location evidence="1">Nucleus</location>
    </subcellularLocation>
</comment>
<keyword evidence="9" id="KW-0863">Zinc-finger</keyword>
<accession>A0A9P8T023</accession>
<dbReference type="SUPFAM" id="SSF48464">
    <property type="entry name" value="ENTH/VHS domain"/>
    <property type="match status" value="1"/>
</dbReference>
<dbReference type="GO" id="GO:0008270">
    <property type="term" value="F:zinc ion binding"/>
    <property type="evidence" value="ECO:0007669"/>
    <property type="project" value="UniProtKB-KW"/>
</dbReference>
<comment type="similarity">
    <text evidence="3">Belongs to the NFX1 family.</text>
</comment>
<dbReference type="PANTHER" id="PTHR12360:SF12">
    <property type="entry name" value="TRANSCRIPTIONAL REPRESSOR NF-X1"/>
    <property type="match status" value="1"/>
</dbReference>
<dbReference type="InterPro" id="IPR003663">
    <property type="entry name" value="Sugar/inositol_transpt"/>
</dbReference>
<evidence type="ECO:0000256" key="14">
    <source>
        <dbReference type="ARBA" id="ARBA00023163"/>
    </source>
</evidence>
<dbReference type="InterPro" id="IPR047415">
    <property type="entry name" value="Pcf11_CID"/>
</dbReference>
<dbReference type="OrthoDB" id="6512771at2759"/>
<keyword evidence="6 17" id="KW-0812">Transmembrane</keyword>
<comment type="caution">
    <text evidence="21">The sequence shown here is derived from an EMBL/GenBank/DDBJ whole genome shotgun (WGS) entry which is preliminary data.</text>
</comment>
<evidence type="ECO:0000259" key="18">
    <source>
        <dbReference type="PROSITE" id="PS50850"/>
    </source>
</evidence>
<dbReference type="RefSeq" id="XP_046058432.1">
    <property type="nucleotide sequence ID" value="XM_046208031.1"/>
</dbReference>
<dbReference type="GO" id="GO:0031124">
    <property type="term" value="P:mRNA 3'-end processing"/>
    <property type="evidence" value="ECO:0007669"/>
    <property type="project" value="InterPro"/>
</dbReference>
<dbReference type="Pfam" id="PF01422">
    <property type="entry name" value="zf-NF-X1"/>
    <property type="match status" value="7"/>
</dbReference>
<dbReference type="GeneID" id="70238679"/>
<dbReference type="GO" id="GO:0000981">
    <property type="term" value="F:DNA-binding transcription factor activity, RNA polymerase II-specific"/>
    <property type="evidence" value="ECO:0007669"/>
    <property type="project" value="TreeGrafter"/>
</dbReference>
<keyword evidence="15" id="KW-0539">Nucleus</keyword>
<feature type="transmembrane region" description="Helical" evidence="17">
    <location>
        <begin position="1790"/>
        <end position="1810"/>
    </location>
</feature>
<feature type="transmembrane region" description="Helical" evidence="17">
    <location>
        <begin position="1530"/>
        <end position="1551"/>
    </location>
</feature>
<feature type="transmembrane region" description="Helical" evidence="17">
    <location>
        <begin position="1816"/>
        <end position="1837"/>
    </location>
</feature>
<dbReference type="GO" id="GO:0000993">
    <property type="term" value="F:RNA polymerase II complex binding"/>
    <property type="evidence" value="ECO:0007669"/>
    <property type="project" value="UniProtKB-ARBA"/>
</dbReference>
<dbReference type="SUPFAM" id="SSF103473">
    <property type="entry name" value="MFS general substrate transporter"/>
    <property type="match status" value="1"/>
</dbReference>
<dbReference type="InterPro" id="IPR036867">
    <property type="entry name" value="R3H_dom_sf"/>
</dbReference>
<dbReference type="SMART" id="SM00582">
    <property type="entry name" value="RPR"/>
    <property type="match status" value="1"/>
</dbReference>
<feature type="transmembrane region" description="Helical" evidence="17">
    <location>
        <begin position="1470"/>
        <end position="1488"/>
    </location>
</feature>
<dbReference type="Gene3D" id="3.30.1370.50">
    <property type="entry name" value="R3H-like domain"/>
    <property type="match status" value="1"/>
</dbReference>
<evidence type="ECO:0000256" key="4">
    <source>
        <dbReference type="ARBA" id="ARBA00010992"/>
    </source>
</evidence>
<dbReference type="PANTHER" id="PTHR12360">
    <property type="entry name" value="NUCLEAR TRANSCRIPTION FACTOR, X-BOX BINDING 1 NFX1"/>
    <property type="match status" value="1"/>
</dbReference>
<dbReference type="PROSITE" id="PS51391">
    <property type="entry name" value="CID"/>
    <property type="match status" value="1"/>
</dbReference>
<protein>
    <submittedName>
        <fullName evidence="21">Uncharacterized protein</fullName>
    </submittedName>
</protein>
<evidence type="ECO:0000256" key="7">
    <source>
        <dbReference type="ARBA" id="ARBA00022723"/>
    </source>
</evidence>
<dbReference type="PROSITE" id="PS51061">
    <property type="entry name" value="R3H"/>
    <property type="match status" value="1"/>
</dbReference>
<dbReference type="InterPro" id="IPR000967">
    <property type="entry name" value="Znf_NFX1"/>
</dbReference>
<evidence type="ECO:0000256" key="1">
    <source>
        <dbReference type="ARBA" id="ARBA00004123"/>
    </source>
</evidence>
<proteinExistence type="inferred from homology"/>
<dbReference type="NCBIfam" id="TIGR00879">
    <property type="entry name" value="SP"/>
    <property type="match status" value="1"/>
</dbReference>
<organism evidence="21 22">
    <name type="scientific">Ogataea philodendri</name>
    <dbReference type="NCBI Taxonomy" id="1378263"/>
    <lineage>
        <taxon>Eukaryota</taxon>
        <taxon>Fungi</taxon>
        <taxon>Dikarya</taxon>
        <taxon>Ascomycota</taxon>
        <taxon>Saccharomycotina</taxon>
        <taxon>Pichiomycetes</taxon>
        <taxon>Pichiales</taxon>
        <taxon>Pichiaceae</taxon>
        <taxon>Ogataea</taxon>
    </lineage>
</organism>
<feature type="transmembrane region" description="Helical" evidence="17">
    <location>
        <begin position="1686"/>
        <end position="1707"/>
    </location>
</feature>
<keyword evidence="8" id="KW-0677">Repeat</keyword>
<dbReference type="GO" id="GO:0006369">
    <property type="term" value="P:termination of RNA polymerase II transcription"/>
    <property type="evidence" value="ECO:0007669"/>
    <property type="project" value="InterPro"/>
</dbReference>
<dbReference type="PROSITE" id="PS50850">
    <property type="entry name" value="MFS"/>
    <property type="match status" value="1"/>
</dbReference>
<feature type="transmembrane region" description="Helical" evidence="17">
    <location>
        <begin position="1557"/>
        <end position="1579"/>
    </location>
</feature>
<dbReference type="InterPro" id="IPR036259">
    <property type="entry name" value="MFS_trans_sf"/>
</dbReference>
<evidence type="ECO:0000259" key="20">
    <source>
        <dbReference type="PROSITE" id="PS51391"/>
    </source>
</evidence>
<feature type="domain" description="R3H" evidence="19">
    <location>
        <begin position="1132"/>
        <end position="1196"/>
    </location>
</feature>
<dbReference type="PRINTS" id="PR00171">
    <property type="entry name" value="SUGRTRNSPORT"/>
</dbReference>
<feature type="domain" description="CID" evidence="20">
    <location>
        <begin position="88"/>
        <end position="224"/>
    </location>
</feature>
<dbReference type="Pfam" id="PF00083">
    <property type="entry name" value="Sugar_tr"/>
    <property type="match status" value="1"/>
</dbReference>
<feature type="transmembrane region" description="Helical" evidence="17">
    <location>
        <begin position="1714"/>
        <end position="1737"/>
    </location>
</feature>
<dbReference type="InterPro" id="IPR005828">
    <property type="entry name" value="MFS_sugar_transport-like"/>
</dbReference>
<keyword evidence="7" id="KW-0479">Metal-binding</keyword>
<dbReference type="GO" id="GO:0000977">
    <property type="term" value="F:RNA polymerase II transcription regulatory region sequence-specific DNA binding"/>
    <property type="evidence" value="ECO:0007669"/>
    <property type="project" value="TreeGrafter"/>
</dbReference>
<feature type="domain" description="Major facilitator superfamily (MFS) profile" evidence="18">
    <location>
        <begin position="1402"/>
        <end position="1841"/>
    </location>
</feature>
<name>A0A9P8T023_9ASCO</name>
<evidence type="ECO:0000256" key="6">
    <source>
        <dbReference type="ARBA" id="ARBA00022692"/>
    </source>
</evidence>
<dbReference type="FunFam" id="1.25.40.90:FF:000016">
    <property type="entry name" value="mRNA cleavage factor complex component Pcf11"/>
    <property type="match status" value="1"/>
</dbReference>
<dbReference type="Gene3D" id="1.20.1250.20">
    <property type="entry name" value="MFS general substrate transporter like domains"/>
    <property type="match status" value="1"/>
</dbReference>
<evidence type="ECO:0000256" key="13">
    <source>
        <dbReference type="ARBA" id="ARBA00023136"/>
    </source>
</evidence>
<dbReference type="GO" id="GO:0015791">
    <property type="term" value="P:polyol transmembrane transport"/>
    <property type="evidence" value="ECO:0007669"/>
    <property type="project" value="UniProtKB-ARBA"/>
</dbReference>
<keyword evidence="10" id="KW-0862">Zinc</keyword>
<evidence type="ECO:0000256" key="3">
    <source>
        <dbReference type="ARBA" id="ARBA00007269"/>
    </source>
</evidence>
<dbReference type="Gene3D" id="1.25.40.90">
    <property type="match status" value="1"/>
</dbReference>
<dbReference type="InterPro" id="IPR001374">
    <property type="entry name" value="R3H_dom"/>
</dbReference>
<dbReference type="FunFam" id="1.20.1250.20:FF:000073">
    <property type="entry name" value="MFS myo-inositol transporter, putative"/>
    <property type="match status" value="1"/>
</dbReference>
<dbReference type="Pfam" id="PF04818">
    <property type="entry name" value="CID"/>
    <property type="match status" value="1"/>
</dbReference>
<feature type="transmembrane region" description="Helical" evidence="17">
    <location>
        <begin position="1443"/>
        <end position="1463"/>
    </location>
</feature>
<dbReference type="GO" id="GO:0016020">
    <property type="term" value="C:membrane"/>
    <property type="evidence" value="ECO:0007669"/>
    <property type="project" value="UniProtKB-SubCell"/>
</dbReference>
<dbReference type="GO" id="GO:0015798">
    <property type="term" value="P:myo-inositol transport"/>
    <property type="evidence" value="ECO:0007669"/>
    <property type="project" value="UniProtKB-ARBA"/>
</dbReference>
<evidence type="ECO:0000256" key="17">
    <source>
        <dbReference type="SAM" id="Phobius"/>
    </source>
</evidence>
<reference evidence="21" key="2">
    <citation type="submission" date="2021-01" db="EMBL/GenBank/DDBJ databases">
        <authorList>
            <person name="Schikora-Tamarit M.A."/>
        </authorList>
    </citation>
    <scope>NUCLEOTIDE SEQUENCE</scope>
    <source>
        <strain evidence="21">CBS6075</strain>
    </source>
</reference>
<keyword evidence="13 17" id="KW-0472">Membrane</keyword>
<dbReference type="Pfam" id="PF01424">
    <property type="entry name" value="R3H"/>
    <property type="match status" value="1"/>
</dbReference>
<evidence type="ECO:0000256" key="10">
    <source>
        <dbReference type="ARBA" id="ARBA00022833"/>
    </source>
</evidence>
<evidence type="ECO:0000256" key="11">
    <source>
        <dbReference type="ARBA" id="ARBA00022989"/>
    </source>
</evidence>
<dbReference type="Pfam" id="PF21936">
    <property type="entry name" value="Pcf11_C"/>
    <property type="match status" value="1"/>
</dbReference>
<keyword evidence="22" id="KW-1185">Reference proteome</keyword>